<dbReference type="VEuPathDB" id="VectorBase:GPPI021807"/>
<organism evidence="2 3">
    <name type="scientific">Glossina palpalis gambiensis</name>
    <dbReference type="NCBI Taxonomy" id="67801"/>
    <lineage>
        <taxon>Eukaryota</taxon>
        <taxon>Metazoa</taxon>
        <taxon>Ecdysozoa</taxon>
        <taxon>Arthropoda</taxon>
        <taxon>Hexapoda</taxon>
        <taxon>Insecta</taxon>
        <taxon>Pterygota</taxon>
        <taxon>Neoptera</taxon>
        <taxon>Endopterygota</taxon>
        <taxon>Diptera</taxon>
        <taxon>Brachycera</taxon>
        <taxon>Muscomorpha</taxon>
        <taxon>Hippoboscoidea</taxon>
        <taxon>Glossinidae</taxon>
        <taxon>Glossina</taxon>
    </lineage>
</organism>
<keyword evidence="3" id="KW-1185">Reference proteome</keyword>
<dbReference type="EnsemblMetazoa" id="GPPI021807-RA">
    <property type="protein sequence ID" value="GPPI021807-PA"/>
    <property type="gene ID" value="GPPI021807"/>
</dbReference>
<dbReference type="AlphaFoldDB" id="A0A1B0B817"/>
<accession>A0A1B0B817</accession>
<proteinExistence type="predicted"/>
<dbReference type="Proteomes" id="UP000092460">
    <property type="component" value="Unassembled WGS sequence"/>
</dbReference>
<name>A0A1B0B817_9MUSC</name>
<evidence type="ECO:0000256" key="1">
    <source>
        <dbReference type="SAM" id="MobiDB-lite"/>
    </source>
</evidence>
<dbReference type="EMBL" id="JXJN01009810">
    <property type="status" value="NOT_ANNOTATED_CDS"/>
    <property type="molecule type" value="Genomic_DNA"/>
</dbReference>
<sequence length="89" mass="9815">MKVNTDNIKNGADFPKNSYITPPNDGPIKTPKAKPPKAIAIAFPRSLSSVSLPPNKKKPRKNVNSLGEFRADYNNFNCPSSPEKMPTQF</sequence>
<feature type="region of interest" description="Disordered" evidence="1">
    <location>
        <begin position="1"/>
        <end position="34"/>
    </location>
</feature>
<reference evidence="2" key="2">
    <citation type="submission" date="2020-05" db="UniProtKB">
        <authorList>
            <consortium name="EnsemblMetazoa"/>
        </authorList>
    </citation>
    <scope>IDENTIFICATION</scope>
    <source>
        <strain evidence="2">IAEA</strain>
    </source>
</reference>
<reference evidence="3" key="1">
    <citation type="submission" date="2015-01" db="EMBL/GenBank/DDBJ databases">
        <authorList>
            <person name="Aksoy S."/>
            <person name="Warren W."/>
            <person name="Wilson R.K."/>
        </authorList>
    </citation>
    <scope>NUCLEOTIDE SEQUENCE [LARGE SCALE GENOMIC DNA]</scope>
    <source>
        <strain evidence="3">IAEA</strain>
    </source>
</reference>
<evidence type="ECO:0000313" key="2">
    <source>
        <dbReference type="EnsemblMetazoa" id="GPPI021807-PA"/>
    </source>
</evidence>
<protein>
    <submittedName>
        <fullName evidence="2">Uncharacterized protein</fullName>
    </submittedName>
</protein>
<evidence type="ECO:0000313" key="3">
    <source>
        <dbReference type="Proteomes" id="UP000092460"/>
    </source>
</evidence>